<evidence type="ECO:0000256" key="1">
    <source>
        <dbReference type="ARBA" id="ARBA00022884"/>
    </source>
</evidence>
<dbReference type="InterPro" id="IPR012677">
    <property type="entry name" value="Nucleotide-bd_a/b_plait_sf"/>
</dbReference>
<dbReference type="Pfam" id="PF00076">
    <property type="entry name" value="RRM_1"/>
    <property type="match status" value="1"/>
</dbReference>
<feature type="domain" description="RRM" evidence="3">
    <location>
        <begin position="67"/>
        <end position="117"/>
    </location>
</feature>
<dbReference type="Gene3D" id="3.30.70.330">
    <property type="match status" value="1"/>
</dbReference>
<protein>
    <recommendedName>
        <fullName evidence="3">RRM domain-containing protein</fullName>
    </recommendedName>
</protein>
<organism evidence="4 5">
    <name type="scientific">Vitis vinifera</name>
    <name type="common">Grape</name>
    <dbReference type="NCBI Taxonomy" id="29760"/>
    <lineage>
        <taxon>Eukaryota</taxon>
        <taxon>Viridiplantae</taxon>
        <taxon>Streptophyta</taxon>
        <taxon>Embryophyta</taxon>
        <taxon>Tracheophyta</taxon>
        <taxon>Spermatophyta</taxon>
        <taxon>Magnoliopsida</taxon>
        <taxon>eudicotyledons</taxon>
        <taxon>Gunneridae</taxon>
        <taxon>Pentapetalae</taxon>
        <taxon>rosids</taxon>
        <taxon>Vitales</taxon>
        <taxon>Vitaceae</taxon>
        <taxon>Viteae</taxon>
        <taxon>Vitis</taxon>
    </lineage>
</organism>
<evidence type="ECO:0000313" key="5">
    <source>
        <dbReference type="Proteomes" id="UP000288805"/>
    </source>
</evidence>
<evidence type="ECO:0000259" key="3">
    <source>
        <dbReference type="PROSITE" id="PS50102"/>
    </source>
</evidence>
<dbReference type="CDD" id="cd00590">
    <property type="entry name" value="RRM_SF"/>
    <property type="match status" value="1"/>
</dbReference>
<dbReference type="GO" id="GO:0003723">
    <property type="term" value="F:RNA binding"/>
    <property type="evidence" value="ECO:0007669"/>
    <property type="project" value="UniProtKB-UniRule"/>
</dbReference>
<dbReference type="InterPro" id="IPR000504">
    <property type="entry name" value="RRM_dom"/>
</dbReference>
<dbReference type="AlphaFoldDB" id="A0A438EBR9"/>
<sequence>MTKEEAWCTNAFKGIPFNVIQFSWHSAAARAHRMGSKSDFLLGDSWHPVVEWAEEPEIDPEELAKITIAFVGNLPKDANEDYLKKLFGPFGKVEKVLLSKKGQSPVGFVHFAKRSGAFVMHHTDGCPLPSANQHICSQLCLACSQPPSCIGTSIQLLTFCSCTCVHPLAAMSCALVVLPACAQSMPPKYFLLAGGPVHAACLLLPT</sequence>
<dbReference type="InterPro" id="IPR035979">
    <property type="entry name" value="RBD_domain_sf"/>
</dbReference>
<dbReference type="SUPFAM" id="SSF54928">
    <property type="entry name" value="RNA-binding domain, RBD"/>
    <property type="match status" value="1"/>
</dbReference>
<dbReference type="PANTHER" id="PTHR21245">
    <property type="entry name" value="HETEROGENEOUS NUCLEAR RIBONUCLEOPROTEIN"/>
    <property type="match status" value="1"/>
</dbReference>
<dbReference type="SMART" id="SM00360">
    <property type="entry name" value="RRM"/>
    <property type="match status" value="1"/>
</dbReference>
<gene>
    <name evidence="4" type="ORF">CK203_067427</name>
</gene>
<evidence type="ECO:0000256" key="2">
    <source>
        <dbReference type="PROSITE-ProRule" id="PRU00176"/>
    </source>
</evidence>
<evidence type="ECO:0000313" key="4">
    <source>
        <dbReference type="EMBL" id="RVW45108.1"/>
    </source>
</evidence>
<reference evidence="4 5" key="1">
    <citation type="journal article" date="2018" name="PLoS Genet.">
        <title>Population sequencing reveals clonal diversity and ancestral inbreeding in the grapevine cultivar Chardonnay.</title>
        <authorList>
            <person name="Roach M.J."/>
            <person name="Johnson D.L."/>
            <person name="Bohlmann J."/>
            <person name="van Vuuren H.J."/>
            <person name="Jones S.J."/>
            <person name="Pretorius I.S."/>
            <person name="Schmidt S.A."/>
            <person name="Borneman A.R."/>
        </authorList>
    </citation>
    <scope>NUCLEOTIDE SEQUENCE [LARGE SCALE GENOMIC DNA]</scope>
    <source>
        <strain evidence="5">cv. Chardonnay</strain>
        <tissue evidence="4">Leaf</tissue>
    </source>
</reference>
<accession>A0A438EBR9</accession>
<proteinExistence type="predicted"/>
<comment type="caution">
    <text evidence="4">The sequence shown here is derived from an EMBL/GenBank/DDBJ whole genome shotgun (WGS) entry which is preliminary data.</text>
</comment>
<dbReference type="PROSITE" id="PS50102">
    <property type="entry name" value="RRM"/>
    <property type="match status" value="1"/>
</dbReference>
<dbReference type="Proteomes" id="UP000288805">
    <property type="component" value="Unassembled WGS sequence"/>
</dbReference>
<dbReference type="EMBL" id="QGNW01001336">
    <property type="protein sequence ID" value="RVW45108.1"/>
    <property type="molecule type" value="Genomic_DNA"/>
</dbReference>
<keyword evidence="1 2" id="KW-0694">RNA-binding</keyword>
<name>A0A438EBR9_VITVI</name>